<reference evidence="1 2" key="1">
    <citation type="submission" date="2016-12" db="EMBL/GenBank/DDBJ databases">
        <title>Diversity of luminous bacteria.</title>
        <authorList>
            <person name="Yoshizawa S."/>
            <person name="Kogure K."/>
        </authorList>
    </citation>
    <scope>NUCLEOTIDE SEQUENCE [LARGE SCALE GENOMIC DNA]</scope>
    <source>
        <strain evidence="1 2">SA4-48</strain>
    </source>
</reference>
<organism evidence="1 2">
    <name type="scientific">Psychrosphaera saromensis</name>
    <dbReference type="NCBI Taxonomy" id="716813"/>
    <lineage>
        <taxon>Bacteria</taxon>
        <taxon>Pseudomonadati</taxon>
        <taxon>Pseudomonadota</taxon>
        <taxon>Gammaproteobacteria</taxon>
        <taxon>Alteromonadales</taxon>
        <taxon>Pseudoalteromonadaceae</taxon>
        <taxon>Psychrosphaera</taxon>
    </lineage>
</organism>
<evidence type="ECO:0000313" key="1">
    <source>
        <dbReference type="EMBL" id="PQJ54015.1"/>
    </source>
</evidence>
<evidence type="ECO:0000313" key="2">
    <source>
        <dbReference type="Proteomes" id="UP000239007"/>
    </source>
</evidence>
<comment type="caution">
    <text evidence="1">The sequence shown here is derived from an EMBL/GenBank/DDBJ whole genome shotgun (WGS) entry which is preliminary data.</text>
</comment>
<dbReference type="OrthoDB" id="6399797at2"/>
<proteinExistence type="predicted"/>
<dbReference type="EMBL" id="MSCH01000003">
    <property type="protein sequence ID" value="PQJ54015.1"/>
    <property type="molecule type" value="Genomic_DNA"/>
</dbReference>
<name>A0A2S7UWB4_9GAMM</name>
<keyword evidence="2" id="KW-1185">Reference proteome</keyword>
<dbReference type="RefSeq" id="WP_105052524.1">
    <property type="nucleotide sequence ID" value="NZ_BMYG01000007.1"/>
</dbReference>
<dbReference type="Proteomes" id="UP000239007">
    <property type="component" value="Unassembled WGS sequence"/>
</dbReference>
<dbReference type="AlphaFoldDB" id="A0A2S7UWB4"/>
<gene>
    <name evidence="1" type="ORF">BTO11_10385</name>
</gene>
<accession>A0A2S7UWB4</accession>
<protein>
    <submittedName>
        <fullName evidence="1">Uncharacterized protein</fullName>
    </submittedName>
</protein>
<sequence length="122" mass="13713">MPSQKPLKGVAYDIAHHAQSGLSYLHPHMGELCKEVGVTEAVIDLMADNSYPKDLRVYKPLKLAIGALKDKFHSILIKREMKLEFVNVLKLKFVFYAGDNYLCTVESILVKADGTKHIQTVQ</sequence>